<dbReference type="EMBL" id="CP071504">
    <property type="protein sequence ID" value="QSX30885.1"/>
    <property type="molecule type" value="Genomic_DNA"/>
</dbReference>
<keyword evidence="7" id="KW-0479">Metal-binding</keyword>
<dbReference type="GO" id="GO:0020037">
    <property type="term" value="F:heme binding"/>
    <property type="evidence" value="ECO:0007669"/>
    <property type="project" value="TreeGrafter"/>
</dbReference>
<gene>
    <name evidence="15" type="ORF">JYB88_04325</name>
</gene>
<dbReference type="Gene3D" id="1.20.950.20">
    <property type="entry name" value="Transmembrane di-heme cytochromes, Chain C"/>
    <property type="match status" value="1"/>
</dbReference>
<feature type="domain" description="Cytochrome b561 bacterial/Ni-hydrogenase" evidence="14">
    <location>
        <begin position="9"/>
        <end position="179"/>
    </location>
</feature>
<feature type="transmembrane region" description="Helical" evidence="13">
    <location>
        <begin position="54"/>
        <end position="71"/>
    </location>
</feature>
<dbReference type="InterPro" id="IPR052168">
    <property type="entry name" value="Cytochrome_b561_oxidase"/>
</dbReference>
<evidence type="ECO:0000256" key="4">
    <source>
        <dbReference type="ARBA" id="ARBA00022475"/>
    </source>
</evidence>
<dbReference type="InterPro" id="IPR016174">
    <property type="entry name" value="Di-haem_cyt_TM"/>
</dbReference>
<comment type="subcellular location">
    <subcellularLocation>
        <location evidence="2">Cell membrane</location>
        <topology evidence="2">Multi-pass membrane protein</topology>
    </subcellularLocation>
</comment>
<dbReference type="Proteomes" id="UP000663281">
    <property type="component" value="Chromosome"/>
</dbReference>
<comment type="similarity">
    <text evidence="12">Belongs to the cytochrome b561 family.</text>
</comment>
<evidence type="ECO:0000259" key="14">
    <source>
        <dbReference type="Pfam" id="PF01292"/>
    </source>
</evidence>
<keyword evidence="11 13" id="KW-0472">Membrane</keyword>
<evidence type="ECO:0000256" key="9">
    <source>
        <dbReference type="ARBA" id="ARBA00022989"/>
    </source>
</evidence>
<dbReference type="PANTHER" id="PTHR30529">
    <property type="entry name" value="CYTOCHROME B561"/>
    <property type="match status" value="1"/>
</dbReference>
<sequence>MWHNNDQSYGWIAIGLHWLSAGLVLGLFALGLWMVDLNYYSNWYKTAPHWHKSLGLALLLLTLLRLLWRWLQTKPAPLAAHSALEARIGRLVHSVIYLLMLLIMCSGYLISTADGRGIAVFNLFELPALPWQIPNQEDRAGELHALAAWSLMLMVGLHLLGALKHQFIDRDLTLKRILTPIKENYR</sequence>
<feature type="transmembrane region" description="Helical" evidence="13">
    <location>
        <begin position="12"/>
        <end position="34"/>
    </location>
</feature>
<keyword evidence="5" id="KW-0349">Heme</keyword>
<evidence type="ECO:0000256" key="7">
    <source>
        <dbReference type="ARBA" id="ARBA00022723"/>
    </source>
</evidence>
<evidence type="ECO:0000256" key="13">
    <source>
        <dbReference type="SAM" id="Phobius"/>
    </source>
</evidence>
<accession>A0A975AL66</accession>
<evidence type="ECO:0000256" key="1">
    <source>
        <dbReference type="ARBA" id="ARBA00001970"/>
    </source>
</evidence>
<feature type="transmembrane region" description="Helical" evidence="13">
    <location>
        <begin position="143"/>
        <end position="163"/>
    </location>
</feature>
<evidence type="ECO:0000313" key="16">
    <source>
        <dbReference type="Proteomes" id="UP000663281"/>
    </source>
</evidence>
<organism evidence="15 16">
    <name type="scientific">Shewanella cyperi</name>
    <dbReference type="NCBI Taxonomy" id="2814292"/>
    <lineage>
        <taxon>Bacteria</taxon>
        <taxon>Pseudomonadati</taxon>
        <taxon>Pseudomonadota</taxon>
        <taxon>Gammaproteobacteria</taxon>
        <taxon>Alteromonadales</taxon>
        <taxon>Shewanellaceae</taxon>
        <taxon>Shewanella</taxon>
    </lineage>
</organism>
<keyword evidence="8" id="KW-0249">Electron transport</keyword>
<feature type="transmembrane region" description="Helical" evidence="13">
    <location>
        <begin position="91"/>
        <end position="110"/>
    </location>
</feature>
<dbReference type="GO" id="GO:0009055">
    <property type="term" value="F:electron transfer activity"/>
    <property type="evidence" value="ECO:0007669"/>
    <property type="project" value="InterPro"/>
</dbReference>
<evidence type="ECO:0000256" key="5">
    <source>
        <dbReference type="ARBA" id="ARBA00022617"/>
    </source>
</evidence>
<dbReference type="InterPro" id="IPR011577">
    <property type="entry name" value="Cyt_b561_bac/Ni-Hgenase"/>
</dbReference>
<dbReference type="AlphaFoldDB" id="A0A975AL66"/>
<dbReference type="PANTHER" id="PTHR30529:SF1">
    <property type="entry name" value="CYTOCHROME B561 HOMOLOG 2"/>
    <property type="match status" value="1"/>
</dbReference>
<evidence type="ECO:0000313" key="15">
    <source>
        <dbReference type="EMBL" id="QSX30885.1"/>
    </source>
</evidence>
<protein>
    <submittedName>
        <fullName evidence="15">Cytochrome b</fullName>
    </submittedName>
</protein>
<keyword evidence="6 13" id="KW-0812">Transmembrane</keyword>
<name>A0A975AL66_9GAMM</name>
<evidence type="ECO:0000256" key="6">
    <source>
        <dbReference type="ARBA" id="ARBA00022692"/>
    </source>
</evidence>
<keyword evidence="4" id="KW-1003">Cell membrane</keyword>
<dbReference type="RefSeq" id="WP_207325613.1">
    <property type="nucleotide sequence ID" value="NZ_CP071504.1"/>
</dbReference>
<dbReference type="Pfam" id="PF01292">
    <property type="entry name" value="Ni_hydr_CYTB"/>
    <property type="match status" value="1"/>
</dbReference>
<evidence type="ECO:0000256" key="12">
    <source>
        <dbReference type="ARBA" id="ARBA00037975"/>
    </source>
</evidence>
<dbReference type="KEGG" id="scyp:JYB88_04325"/>
<dbReference type="GO" id="GO:0005886">
    <property type="term" value="C:plasma membrane"/>
    <property type="evidence" value="ECO:0007669"/>
    <property type="project" value="UniProtKB-SubCell"/>
</dbReference>
<keyword evidence="3" id="KW-0813">Transport</keyword>
<keyword evidence="10" id="KW-0408">Iron</keyword>
<comment type="cofactor">
    <cofactor evidence="1">
        <name>heme b</name>
        <dbReference type="ChEBI" id="CHEBI:60344"/>
    </cofactor>
</comment>
<evidence type="ECO:0000256" key="10">
    <source>
        <dbReference type="ARBA" id="ARBA00023004"/>
    </source>
</evidence>
<reference evidence="15 16" key="1">
    <citation type="submission" date="2021-03" db="EMBL/GenBank/DDBJ databases">
        <title>Novel species identification of genus Shewanella.</title>
        <authorList>
            <person name="Liu G."/>
            <person name="Zhang Q."/>
        </authorList>
    </citation>
    <scope>NUCLEOTIDE SEQUENCE [LARGE SCALE GENOMIC DNA]</scope>
    <source>
        <strain evidence="15 16">FJAT-53726</strain>
    </source>
</reference>
<keyword evidence="16" id="KW-1185">Reference proteome</keyword>
<dbReference type="GO" id="GO:0046872">
    <property type="term" value="F:metal ion binding"/>
    <property type="evidence" value="ECO:0007669"/>
    <property type="project" value="UniProtKB-KW"/>
</dbReference>
<evidence type="ECO:0000256" key="11">
    <source>
        <dbReference type="ARBA" id="ARBA00023136"/>
    </source>
</evidence>
<evidence type="ECO:0000256" key="8">
    <source>
        <dbReference type="ARBA" id="ARBA00022982"/>
    </source>
</evidence>
<dbReference type="SUPFAM" id="SSF81342">
    <property type="entry name" value="Transmembrane di-heme cytochromes"/>
    <property type="match status" value="1"/>
</dbReference>
<evidence type="ECO:0000256" key="3">
    <source>
        <dbReference type="ARBA" id="ARBA00022448"/>
    </source>
</evidence>
<evidence type="ECO:0000256" key="2">
    <source>
        <dbReference type="ARBA" id="ARBA00004651"/>
    </source>
</evidence>
<dbReference type="GO" id="GO:0022904">
    <property type="term" value="P:respiratory electron transport chain"/>
    <property type="evidence" value="ECO:0007669"/>
    <property type="project" value="InterPro"/>
</dbReference>
<keyword evidence="9 13" id="KW-1133">Transmembrane helix</keyword>
<proteinExistence type="inferred from homology"/>